<sequence length="518" mass="57339">MAPSWLSKFLLATLLSTSIAEAAISTSPWRGLPRLPRVDVAERSLARPDGTELPSLATVYQFDQLIDHTNPKLGTFKQRFWMNWEFYEKGGPIILMTPGEADGDGYGAYLTNQTMNGMIAQQQNGATVILEHRFFGSSNPYNNLTSQSLEVLTIEQAMADLVNFAKTADLPMPGGDQVKPNQAPWVLVGRSYAGALASWTKLKNPTVFYAAYASSAVVETITNFYELFNPIRDNMPKNCSADVEAVIAYLDKMYAANNNTALQSLKTTFGLGNLSHIADFAAALQNNLFDYQLMQPTTGPGAMFYQFCDALEVKDGVSAPTSGWGLQHAIQAWGNFWNTTYYAYYCGTTDAEDCIGSYDPNSSFYTDVSVGNVWRSWFWMMCNQVGFYQTGPPAGQPAISSRIINTAFFERQCVDMFPQKFTKPPTPSTAATNKEYGGWDIKVDKVFFATGLRDHWRDSTLSADGLHHANTSSQPIYETDAYHGSDMSTANGLVDPSVLRVQQAGLAYMKTWLAEWHA</sequence>
<dbReference type="Proteomes" id="UP000790709">
    <property type="component" value="Unassembled WGS sequence"/>
</dbReference>
<comment type="caution">
    <text evidence="1">The sequence shown here is derived from an EMBL/GenBank/DDBJ whole genome shotgun (WGS) entry which is preliminary data.</text>
</comment>
<evidence type="ECO:0000313" key="1">
    <source>
        <dbReference type="EMBL" id="KAH7925534.1"/>
    </source>
</evidence>
<proteinExistence type="predicted"/>
<protein>
    <submittedName>
        <fullName evidence="1">Peptidase S28</fullName>
    </submittedName>
</protein>
<name>A0ACB8BJR2_9AGAM</name>
<accession>A0ACB8BJR2</accession>
<dbReference type="EMBL" id="MU266400">
    <property type="protein sequence ID" value="KAH7925534.1"/>
    <property type="molecule type" value="Genomic_DNA"/>
</dbReference>
<reference evidence="1" key="1">
    <citation type="journal article" date="2021" name="New Phytol.">
        <title>Evolutionary innovations through gain and loss of genes in the ectomycorrhizal Boletales.</title>
        <authorList>
            <person name="Wu G."/>
            <person name="Miyauchi S."/>
            <person name="Morin E."/>
            <person name="Kuo A."/>
            <person name="Drula E."/>
            <person name="Varga T."/>
            <person name="Kohler A."/>
            <person name="Feng B."/>
            <person name="Cao Y."/>
            <person name="Lipzen A."/>
            <person name="Daum C."/>
            <person name="Hundley H."/>
            <person name="Pangilinan J."/>
            <person name="Johnson J."/>
            <person name="Barry K."/>
            <person name="LaButti K."/>
            <person name="Ng V."/>
            <person name="Ahrendt S."/>
            <person name="Min B."/>
            <person name="Choi I.G."/>
            <person name="Park H."/>
            <person name="Plett J.M."/>
            <person name="Magnuson J."/>
            <person name="Spatafora J.W."/>
            <person name="Nagy L.G."/>
            <person name="Henrissat B."/>
            <person name="Grigoriev I.V."/>
            <person name="Yang Z.L."/>
            <person name="Xu J."/>
            <person name="Martin F.M."/>
        </authorList>
    </citation>
    <scope>NUCLEOTIDE SEQUENCE</scope>
    <source>
        <strain evidence="1">KUC20120723A-06</strain>
    </source>
</reference>
<keyword evidence="2" id="KW-1185">Reference proteome</keyword>
<organism evidence="1 2">
    <name type="scientific">Leucogyrophana mollusca</name>
    <dbReference type="NCBI Taxonomy" id="85980"/>
    <lineage>
        <taxon>Eukaryota</taxon>
        <taxon>Fungi</taxon>
        <taxon>Dikarya</taxon>
        <taxon>Basidiomycota</taxon>
        <taxon>Agaricomycotina</taxon>
        <taxon>Agaricomycetes</taxon>
        <taxon>Agaricomycetidae</taxon>
        <taxon>Boletales</taxon>
        <taxon>Boletales incertae sedis</taxon>
        <taxon>Leucogyrophana</taxon>
    </lineage>
</organism>
<gene>
    <name evidence="1" type="ORF">BV22DRAFT_1033913</name>
</gene>
<evidence type="ECO:0000313" key="2">
    <source>
        <dbReference type="Proteomes" id="UP000790709"/>
    </source>
</evidence>